<gene>
    <name evidence="1" type="ORF">HNO88_000306</name>
</gene>
<accession>A0A7W7K673</accession>
<dbReference type="EMBL" id="JACHLR010000001">
    <property type="protein sequence ID" value="MBB4857009.1"/>
    <property type="molecule type" value="Genomic_DNA"/>
</dbReference>
<proteinExistence type="predicted"/>
<dbReference type="AlphaFoldDB" id="A0A7W7K673"/>
<dbReference type="RefSeq" id="WP_184242064.1">
    <property type="nucleotide sequence ID" value="NZ_JACHLR010000001.1"/>
</dbReference>
<evidence type="ECO:0000313" key="1">
    <source>
        <dbReference type="EMBL" id="MBB4857009.1"/>
    </source>
</evidence>
<sequence>MRIPIVSGIKTNEHGDFLNSYPVNREPVLKDTGVSDGYLACPPGITQVGTGPGPDRGGIAWNNRCFRVMGTKLVMITSEWVVRVLGDVGAGDICSLSYSFDNLIVNSGDRLYYWNDAYGLRQVDDPDLGAVIDAQWIDGYTMTTDGAYVVVTDLNDPMSVNPLRYGSSEESPDPVTGLGHQHGEGYVFNRYTIQVIQNVGGLGFPFQTVKTATIPYGCVGPQAKCKFLGTYAFCGGDEGSAPGIYLMGAGDASKISSGEVDADLAALSPGDLTKVWLEPRSVADEQRLIVHLPTRSWGFASQVARRSSVKTWSVYVSGTTDAAPYQGRGAVYCYGKWIVGSQDGKIGVLDTATAQHFGQDVMWRFDTTLLYNESNGGLVHELELIGTPGRGNADSRVLFSYTKDGETWSVERPTSSGKLGERRKRVTWRPGIRFEQYMGLRFRGADGSLMGVARLEAQIEGLA</sequence>
<name>A0A7W7K673_9SPHN</name>
<protein>
    <submittedName>
        <fullName evidence="1">Uncharacterized protein</fullName>
    </submittedName>
</protein>
<comment type="caution">
    <text evidence="1">The sequence shown here is derived from an EMBL/GenBank/DDBJ whole genome shotgun (WGS) entry which is preliminary data.</text>
</comment>
<organism evidence="1 2">
    <name type="scientific">Novosphingobium chloroacetimidivorans</name>
    <dbReference type="NCBI Taxonomy" id="1428314"/>
    <lineage>
        <taxon>Bacteria</taxon>
        <taxon>Pseudomonadati</taxon>
        <taxon>Pseudomonadota</taxon>
        <taxon>Alphaproteobacteria</taxon>
        <taxon>Sphingomonadales</taxon>
        <taxon>Sphingomonadaceae</taxon>
        <taxon>Novosphingobium</taxon>
    </lineage>
</organism>
<dbReference type="Pfam" id="PF11134">
    <property type="entry name" value="Phage_stabilise"/>
    <property type="match status" value="1"/>
</dbReference>
<dbReference type="Proteomes" id="UP000555448">
    <property type="component" value="Unassembled WGS sequence"/>
</dbReference>
<reference evidence="1 2" key="1">
    <citation type="submission" date="2020-08" db="EMBL/GenBank/DDBJ databases">
        <title>Functional genomics of gut bacteria from endangered species of beetles.</title>
        <authorList>
            <person name="Carlos-Shanley C."/>
        </authorList>
    </citation>
    <scope>NUCLEOTIDE SEQUENCE [LARGE SCALE GENOMIC DNA]</scope>
    <source>
        <strain evidence="1 2">S00245</strain>
    </source>
</reference>
<dbReference type="InterPro" id="IPR021098">
    <property type="entry name" value="Phage_P22_Gp10"/>
</dbReference>
<keyword evidence="2" id="KW-1185">Reference proteome</keyword>
<evidence type="ECO:0000313" key="2">
    <source>
        <dbReference type="Proteomes" id="UP000555448"/>
    </source>
</evidence>